<protein>
    <submittedName>
        <fullName evidence="2">Uncharacterized protein</fullName>
    </submittedName>
</protein>
<keyword evidence="3" id="KW-1185">Reference proteome</keyword>
<dbReference type="Proteomes" id="UP000182841">
    <property type="component" value="Unassembled WGS sequence"/>
</dbReference>
<keyword evidence="1" id="KW-0472">Membrane</keyword>
<dbReference type="RefSeq" id="WP_177214265.1">
    <property type="nucleotide sequence ID" value="NZ_FOGO01000005.1"/>
</dbReference>
<reference evidence="3" key="1">
    <citation type="submission" date="2016-10" db="EMBL/GenBank/DDBJ databases">
        <authorList>
            <person name="Varghese N."/>
            <person name="Submissions S."/>
        </authorList>
    </citation>
    <scope>NUCLEOTIDE SEQUENCE [LARGE SCALE GENOMIC DNA]</scope>
    <source>
        <strain evidence="3">CGMCC 4.6825</strain>
    </source>
</reference>
<evidence type="ECO:0000313" key="3">
    <source>
        <dbReference type="Proteomes" id="UP000182841"/>
    </source>
</evidence>
<keyword evidence="1" id="KW-1133">Transmembrane helix</keyword>
<dbReference type="AlphaFoldDB" id="A0A1H9T1T7"/>
<evidence type="ECO:0000256" key="1">
    <source>
        <dbReference type="SAM" id="Phobius"/>
    </source>
</evidence>
<accession>A0A1H9T1T7</accession>
<sequence>MLLFLFLVAVAILLGVFGSIVEGLFYLLVIGIFVALIAFLYAAWRITAGANRRSPR</sequence>
<keyword evidence="1" id="KW-0812">Transmembrane</keyword>
<name>A0A1H9T1T7_9ACTN</name>
<proteinExistence type="predicted"/>
<evidence type="ECO:0000313" key="2">
    <source>
        <dbReference type="EMBL" id="SER91232.1"/>
    </source>
</evidence>
<feature type="transmembrane region" description="Helical" evidence="1">
    <location>
        <begin position="28"/>
        <end position="47"/>
    </location>
</feature>
<dbReference type="EMBL" id="FOGO01000005">
    <property type="protein sequence ID" value="SER91232.1"/>
    <property type="molecule type" value="Genomic_DNA"/>
</dbReference>
<organism evidence="2 3">
    <name type="scientific">Streptomyces qinglanensis</name>
    <dbReference type="NCBI Taxonomy" id="943816"/>
    <lineage>
        <taxon>Bacteria</taxon>
        <taxon>Bacillati</taxon>
        <taxon>Actinomycetota</taxon>
        <taxon>Actinomycetes</taxon>
        <taxon>Kitasatosporales</taxon>
        <taxon>Streptomycetaceae</taxon>
        <taxon>Streptomyces</taxon>
    </lineage>
</organism>
<gene>
    <name evidence="2" type="ORF">SAMN05421870_105273</name>
</gene>